<dbReference type="Pfam" id="PF00753">
    <property type="entry name" value="Lactamase_B"/>
    <property type="match status" value="1"/>
</dbReference>
<reference evidence="2" key="1">
    <citation type="submission" date="2023-02" db="EMBL/GenBank/DDBJ databases">
        <title>Georgenia sp.10Sc9-8, isolated from a soil sample collected from the Taklamakan desert.</title>
        <authorList>
            <person name="Liu S."/>
        </authorList>
    </citation>
    <scope>NUCLEOTIDE SEQUENCE</scope>
    <source>
        <strain evidence="2">10Sc9-8</strain>
    </source>
</reference>
<dbReference type="EMBL" id="JARACI010001011">
    <property type="protein sequence ID" value="MDD9206945.1"/>
    <property type="molecule type" value="Genomic_DNA"/>
</dbReference>
<protein>
    <submittedName>
        <fullName evidence="2">MBL fold metallo-hydrolase</fullName>
    </submittedName>
</protein>
<evidence type="ECO:0000259" key="1">
    <source>
        <dbReference type="Pfam" id="PF00753"/>
    </source>
</evidence>
<organism evidence="2 3">
    <name type="scientific">Georgenia halotolerans</name>
    <dbReference type="NCBI Taxonomy" id="3028317"/>
    <lineage>
        <taxon>Bacteria</taxon>
        <taxon>Bacillati</taxon>
        <taxon>Actinomycetota</taxon>
        <taxon>Actinomycetes</taxon>
        <taxon>Micrococcales</taxon>
        <taxon>Bogoriellaceae</taxon>
        <taxon>Georgenia</taxon>
    </lineage>
</organism>
<accession>A0ABT5TY05</accession>
<dbReference type="Proteomes" id="UP001165561">
    <property type="component" value="Unassembled WGS sequence"/>
</dbReference>
<evidence type="ECO:0000313" key="2">
    <source>
        <dbReference type="EMBL" id="MDD9206945.1"/>
    </source>
</evidence>
<gene>
    <name evidence="2" type="ORF">PU560_10770</name>
</gene>
<sequence length="100" mass="10404">MATGVWVAVADRWSTISTVVVGEDGTALLVDPALTTAEVAGLADAVAARGWRVAAGFATHPHVDHLLWPAGLGEVPRYATTACLRAARRDRDTLVAEAAV</sequence>
<feature type="domain" description="Metallo-beta-lactamase" evidence="1">
    <location>
        <begin position="15"/>
        <end position="74"/>
    </location>
</feature>
<dbReference type="InterPro" id="IPR001279">
    <property type="entry name" value="Metallo-B-lactamas"/>
</dbReference>
<dbReference type="SUPFAM" id="SSF56281">
    <property type="entry name" value="Metallo-hydrolase/oxidoreductase"/>
    <property type="match status" value="1"/>
</dbReference>
<keyword evidence="3" id="KW-1185">Reference proteome</keyword>
<proteinExistence type="predicted"/>
<feature type="non-terminal residue" evidence="2">
    <location>
        <position position="100"/>
    </location>
</feature>
<comment type="caution">
    <text evidence="2">The sequence shown here is derived from an EMBL/GenBank/DDBJ whole genome shotgun (WGS) entry which is preliminary data.</text>
</comment>
<name>A0ABT5TY05_9MICO</name>
<evidence type="ECO:0000313" key="3">
    <source>
        <dbReference type="Proteomes" id="UP001165561"/>
    </source>
</evidence>
<dbReference type="InterPro" id="IPR036866">
    <property type="entry name" value="RibonucZ/Hydroxyglut_hydro"/>
</dbReference>
<dbReference type="Gene3D" id="3.60.15.10">
    <property type="entry name" value="Ribonuclease Z/Hydroxyacylglutathione hydrolase-like"/>
    <property type="match status" value="1"/>
</dbReference>